<name>A0ACB5T432_AMBMO</name>
<reference evidence="1" key="1">
    <citation type="submission" date="2023-04" db="EMBL/GenBank/DDBJ databases">
        <title>Ambrosiozyma monospora NBRC 10751.</title>
        <authorList>
            <person name="Ichikawa N."/>
            <person name="Sato H."/>
            <person name="Tonouchi N."/>
        </authorList>
    </citation>
    <scope>NUCLEOTIDE SEQUENCE</scope>
    <source>
        <strain evidence="1">NBRC 10751</strain>
    </source>
</reference>
<organism evidence="1 2">
    <name type="scientific">Ambrosiozyma monospora</name>
    <name type="common">Yeast</name>
    <name type="synonym">Endomycopsis monosporus</name>
    <dbReference type="NCBI Taxonomy" id="43982"/>
    <lineage>
        <taxon>Eukaryota</taxon>
        <taxon>Fungi</taxon>
        <taxon>Dikarya</taxon>
        <taxon>Ascomycota</taxon>
        <taxon>Saccharomycotina</taxon>
        <taxon>Pichiomycetes</taxon>
        <taxon>Pichiales</taxon>
        <taxon>Pichiaceae</taxon>
        <taxon>Ambrosiozyma</taxon>
    </lineage>
</organism>
<evidence type="ECO:0000313" key="1">
    <source>
        <dbReference type="EMBL" id="GME80760.1"/>
    </source>
</evidence>
<protein>
    <submittedName>
        <fullName evidence="1">Unnamed protein product</fullName>
    </submittedName>
</protein>
<gene>
    <name evidence="1" type="ORF">Amon02_000459900</name>
</gene>
<proteinExistence type="predicted"/>
<accession>A0ACB5T432</accession>
<comment type="caution">
    <text evidence="1">The sequence shown here is derived from an EMBL/GenBank/DDBJ whole genome shotgun (WGS) entry which is preliminary data.</text>
</comment>
<dbReference type="EMBL" id="BSXS01003196">
    <property type="protein sequence ID" value="GME80760.1"/>
    <property type="molecule type" value="Genomic_DNA"/>
</dbReference>
<evidence type="ECO:0000313" key="2">
    <source>
        <dbReference type="Proteomes" id="UP001165064"/>
    </source>
</evidence>
<dbReference type="Proteomes" id="UP001165064">
    <property type="component" value="Unassembled WGS sequence"/>
</dbReference>
<sequence length="274" mass="30222">MAPQQQTLARFFGGSKATEASKKKKTGTGTSSAKSSSSPKTSPKRSPKKRTVSPPSSPESKTSSAEEIGSPTKKQKIKNTVVTYEDISKEITSHRKAQELKEIKEVSELEKKLPESKITINKGSKTTGTKQIPYTKLVEVFNELEAESGRLKNLASASRFFLEVLKSYKDDKEQAATNLIQVTYLMVNRLGPDYEPDLELGLGETLLLKALATSTGRSLGDIRKDFHKQGDIGVVAKSSRSRQSIMFKPKPLTVEQVFQNLKDIAGMTDHWKVS</sequence>
<keyword evidence="2" id="KW-1185">Reference proteome</keyword>